<sequence>MKYAYSIYLRRSSLNHLPLLFLGSCQTAPLFFSKGFSSVYIIAISLLLYLSPSGWFSLYTIIGLQLVKRLQPFILMVYETIST</sequence>
<keyword evidence="1" id="KW-0472">Membrane</keyword>
<feature type="transmembrane region" description="Helical" evidence="1">
    <location>
        <begin position="38"/>
        <end position="62"/>
    </location>
</feature>
<dbReference type="AlphaFoldDB" id="C0EEU2"/>
<dbReference type="HOGENOM" id="CLU_2536700_0_0_9"/>
<proteinExistence type="predicted"/>
<keyword evidence="1" id="KW-0812">Transmembrane</keyword>
<dbReference type="EMBL" id="ACEC01000077">
    <property type="protein sequence ID" value="EEG30061.1"/>
    <property type="molecule type" value="Genomic_DNA"/>
</dbReference>
<organism evidence="2 3">
    <name type="scientific">[Clostridium] methylpentosum DSM 5476</name>
    <dbReference type="NCBI Taxonomy" id="537013"/>
    <lineage>
        <taxon>Bacteria</taxon>
        <taxon>Bacillati</taxon>
        <taxon>Bacillota</taxon>
        <taxon>Clostridia</taxon>
        <taxon>Eubacteriales</taxon>
        <taxon>Oscillospiraceae</taxon>
        <taxon>Oscillospiraceae incertae sedis</taxon>
    </lineage>
</organism>
<reference evidence="2 3" key="1">
    <citation type="submission" date="2009-01" db="EMBL/GenBank/DDBJ databases">
        <authorList>
            <person name="Fulton L."/>
            <person name="Clifton S."/>
            <person name="Fulton B."/>
            <person name="Xu J."/>
            <person name="Minx P."/>
            <person name="Pepin K.H."/>
            <person name="Johnson M."/>
            <person name="Bhonagiri V."/>
            <person name="Nash W.E."/>
            <person name="Mardis E.R."/>
            <person name="Wilson R.K."/>
        </authorList>
    </citation>
    <scope>NUCLEOTIDE SEQUENCE [LARGE SCALE GENOMIC DNA]</scope>
    <source>
        <strain evidence="2 3">DSM 5476</strain>
    </source>
</reference>
<comment type="caution">
    <text evidence="2">The sequence shown here is derived from an EMBL/GenBank/DDBJ whole genome shotgun (WGS) entry which is preliminary data.</text>
</comment>
<reference evidence="2 3" key="2">
    <citation type="submission" date="2009-02" db="EMBL/GenBank/DDBJ databases">
        <title>Draft genome sequence of Clostridium methylpentosum (DSM 5476).</title>
        <authorList>
            <person name="Sudarsanam P."/>
            <person name="Ley R."/>
            <person name="Guruge J."/>
            <person name="Turnbaugh P.J."/>
            <person name="Mahowald M."/>
            <person name="Liep D."/>
            <person name="Gordon J."/>
        </authorList>
    </citation>
    <scope>NUCLEOTIDE SEQUENCE [LARGE SCALE GENOMIC DNA]</scope>
    <source>
        <strain evidence="2 3">DSM 5476</strain>
    </source>
</reference>
<protein>
    <submittedName>
        <fullName evidence="2">Uncharacterized protein</fullName>
    </submittedName>
</protein>
<evidence type="ECO:0000313" key="2">
    <source>
        <dbReference type="EMBL" id="EEG30061.1"/>
    </source>
</evidence>
<keyword evidence="1" id="KW-1133">Transmembrane helix</keyword>
<dbReference type="Proteomes" id="UP000003340">
    <property type="component" value="Unassembled WGS sequence"/>
</dbReference>
<dbReference type="PROSITE" id="PS51257">
    <property type="entry name" value="PROKAR_LIPOPROTEIN"/>
    <property type="match status" value="1"/>
</dbReference>
<gene>
    <name evidence="2" type="ORF">CLOSTMETH_02381</name>
</gene>
<evidence type="ECO:0000313" key="3">
    <source>
        <dbReference type="Proteomes" id="UP000003340"/>
    </source>
</evidence>
<name>C0EEU2_9FIRM</name>
<evidence type="ECO:0000256" key="1">
    <source>
        <dbReference type="SAM" id="Phobius"/>
    </source>
</evidence>
<keyword evidence="3" id="KW-1185">Reference proteome</keyword>
<dbReference type="STRING" id="537013.CLOSTMETH_02381"/>
<accession>C0EEU2</accession>
<feature type="transmembrane region" description="Helical" evidence="1">
    <location>
        <begin position="12"/>
        <end position="32"/>
    </location>
</feature>